<proteinExistence type="predicted"/>
<evidence type="ECO:0000313" key="2">
    <source>
        <dbReference type="Proteomes" id="UP000242381"/>
    </source>
</evidence>
<gene>
    <name evidence="1" type="ORF">BCV71DRAFT_48238</name>
</gene>
<name>A0A1X0RRJ3_RHIZD</name>
<evidence type="ECO:0000313" key="1">
    <source>
        <dbReference type="EMBL" id="ORE14635.1"/>
    </source>
</evidence>
<protein>
    <submittedName>
        <fullName evidence="1">Uncharacterized protein</fullName>
    </submittedName>
</protein>
<accession>A0A1X0RRJ3</accession>
<dbReference type="AlphaFoldDB" id="A0A1X0RRJ3"/>
<organism evidence="1 2">
    <name type="scientific">Rhizopus microsporus</name>
    <dbReference type="NCBI Taxonomy" id="58291"/>
    <lineage>
        <taxon>Eukaryota</taxon>
        <taxon>Fungi</taxon>
        <taxon>Fungi incertae sedis</taxon>
        <taxon>Mucoromycota</taxon>
        <taxon>Mucoromycotina</taxon>
        <taxon>Mucoromycetes</taxon>
        <taxon>Mucorales</taxon>
        <taxon>Mucorineae</taxon>
        <taxon>Rhizopodaceae</taxon>
        <taxon>Rhizopus</taxon>
    </lineage>
</organism>
<dbReference type="VEuPathDB" id="FungiDB:BCV72DRAFT_236298"/>
<reference evidence="1 2" key="1">
    <citation type="journal article" date="2016" name="Proc. Natl. Acad. Sci. U.S.A.">
        <title>Lipid metabolic changes in an early divergent fungus govern the establishment of a mutualistic symbiosis with endobacteria.</title>
        <authorList>
            <person name="Lastovetsky O.A."/>
            <person name="Gaspar M.L."/>
            <person name="Mondo S.J."/>
            <person name="LaButti K.M."/>
            <person name="Sandor L."/>
            <person name="Grigoriev I.V."/>
            <person name="Henry S.A."/>
            <person name="Pawlowska T.E."/>
        </authorList>
    </citation>
    <scope>NUCLEOTIDE SEQUENCE [LARGE SCALE GENOMIC DNA]</scope>
    <source>
        <strain evidence="1 2">ATCC 11559</strain>
    </source>
</reference>
<sequence>MENTIKRSPTTTINYTGGPIPDIVKKCYVQQQLPVRKQSLAAYSIRKRNFRPSSITKMPLHPPGNWIQEEDEFDFKDRPPSTVVCTEPVDPSQIVDEEDSTTYLSTNYSEEMLIDDVDMDDQQREWRKGK</sequence>
<dbReference type="EMBL" id="KV921461">
    <property type="protein sequence ID" value="ORE14635.1"/>
    <property type="molecule type" value="Genomic_DNA"/>
</dbReference>
<dbReference type="Proteomes" id="UP000242381">
    <property type="component" value="Unassembled WGS sequence"/>
</dbReference>
<dbReference type="OMA" id="DQQREWR"/>